<keyword evidence="2" id="KW-0378">Hydrolase</keyword>
<dbReference type="Proteomes" id="UP000216035">
    <property type="component" value="Unassembled WGS sequence"/>
</dbReference>
<dbReference type="Pfam" id="PF10108">
    <property type="entry name" value="DNA_pol_B_exo2"/>
    <property type="match status" value="1"/>
</dbReference>
<comment type="caution">
    <text evidence="2">The sequence shown here is derived from an EMBL/GenBank/DDBJ whole genome shotgun (WGS) entry which is preliminary data.</text>
</comment>
<dbReference type="RefSeq" id="WP_094485904.1">
    <property type="nucleotide sequence ID" value="NZ_NOXX01000182.1"/>
</dbReference>
<proteinExistence type="predicted"/>
<dbReference type="GO" id="GO:0004527">
    <property type="term" value="F:exonuclease activity"/>
    <property type="evidence" value="ECO:0007669"/>
    <property type="project" value="UniProtKB-KW"/>
</dbReference>
<dbReference type="InterPro" id="IPR036397">
    <property type="entry name" value="RNaseH_sf"/>
</dbReference>
<evidence type="ECO:0000313" key="2">
    <source>
        <dbReference type="EMBL" id="OYQ45362.1"/>
    </source>
</evidence>
<dbReference type="OrthoDB" id="9773351at2"/>
<dbReference type="CDD" id="cd05782">
    <property type="entry name" value="DNA_polB_like1_exo"/>
    <property type="match status" value="1"/>
</dbReference>
<reference evidence="2 3" key="1">
    <citation type="submission" date="2017-07" db="EMBL/GenBank/DDBJ databases">
        <title>Flavobacterium cyanobacteriorum sp. nov., isolated from cyanobacterial aggregates in a eutrophic lake.</title>
        <authorList>
            <person name="Cai H."/>
        </authorList>
    </citation>
    <scope>NUCLEOTIDE SEQUENCE [LARGE SCALE GENOMIC DNA]</scope>
    <source>
        <strain evidence="2 3">TH167</strain>
    </source>
</reference>
<name>A0A255ZVD4_9FLAO</name>
<protein>
    <submittedName>
        <fullName evidence="2">3'-5' exonuclease</fullName>
    </submittedName>
</protein>
<keyword evidence="3" id="KW-1185">Reference proteome</keyword>
<dbReference type="AlphaFoldDB" id="A0A255ZVD4"/>
<dbReference type="GO" id="GO:0003676">
    <property type="term" value="F:nucleic acid binding"/>
    <property type="evidence" value="ECO:0007669"/>
    <property type="project" value="InterPro"/>
</dbReference>
<feature type="domain" description="Predicted 3'-5' exonuclease PolB-like" evidence="1">
    <location>
        <begin position="62"/>
        <end position="224"/>
    </location>
</feature>
<dbReference type="Gene3D" id="3.30.420.10">
    <property type="entry name" value="Ribonuclease H-like superfamily/Ribonuclease H"/>
    <property type="match status" value="1"/>
</dbReference>
<keyword evidence="2" id="KW-0540">Nuclease</keyword>
<sequence length="237" mass="27539">MIEKINVSHLLFIDIETVPLAADFSQLDTESQELFEEKTRYQRKEDETAAAFYHKAGIWAEFGKVVCISLGQFAVRRDVRNFRVTSFYGEEPKLLKEFANHLSQNYESAQYVFCGHNIKEFDLPFLCRRFLINGIKLPEKLQFFGKKPWEIAHIDTLDLWKFGDFKHYTSLKLLTAVLGIPSSKDDISGADVANVFYRENDIDRIILYCEKDVVACAQVLLRLRNEPLLDPDEILKF</sequence>
<evidence type="ECO:0000313" key="3">
    <source>
        <dbReference type="Proteomes" id="UP000216035"/>
    </source>
</evidence>
<gene>
    <name evidence="2" type="ORF">CHX27_06235</name>
</gene>
<evidence type="ECO:0000259" key="1">
    <source>
        <dbReference type="Pfam" id="PF10108"/>
    </source>
</evidence>
<dbReference type="SUPFAM" id="SSF53098">
    <property type="entry name" value="Ribonuclease H-like"/>
    <property type="match status" value="1"/>
</dbReference>
<dbReference type="InterPro" id="IPR012337">
    <property type="entry name" value="RNaseH-like_sf"/>
</dbReference>
<dbReference type="EMBL" id="NOXX01000182">
    <property type="protein sequence ID" value="OYQ45362.1"/>
    <property type="molecule type" value="Genomic_DNA"/>
</dbReference>
<dbReference type="InterPro" id="IPR019288">
    <property type="entry name" value="3'-5'_exonuclease_PolB-like"/>
</dbReference>
<keyword evidence="2" id="KW-0269">Exonuclease</keyword>
<accession>A0A255ZVD4</accession>
<organism evidence="2 3">
    <name type="scientific">Flavobacterium aurantiibacter</name>
    <dbReference type="NCBI Taxonomy" id="2023067"/>
    <lineage>
        <taxon>Bacteria</taxon>
        <taxon>Pseudomonadati</taxon>
        <taxon>Bacteroidota</taxon>
        <taxon>Flavobacteriia</taxon>
        <taxon>Flavobacteriales</taxon>
        <taxon>Flavobacteriaceae</taxon>
        <taxon>Flavobacterium</taxon>
    </lineage>
</organism>